<dbReference type="Proteomes" id="UP000320660">
    <property type="component" value="Segment"/>
</dbReference>
<dbReference type="EMBL" id="MK368614">
    <property type="protein sequence ID" value="QAU04231.1"/>
    <property type="molecule type" value="Genomic_DNA"/>
</dbReference>
<reference evidence="1 2" key="1">
    <citation type="submission" date="2019-01" db="EMBL/GenBank/DDBJ databases">
        <authorList>
            <person name="Le T.S."/>
            <person name="Kurtboke I."/>
        </authorList>
    </citation>
    <scope>NUCLEOTIDE SEQUENCE [LARGE SCALE GENOMIC DNA]</scope>
</reference>
<dbReference type="KEGG" id="vg:55613444"/>
<proteinExistence type="predicted"/>
<accession>A0A513PWA5</accession>
<sequence length="171" mass="19659">MVKYPHIDHWLNVWSQELAILKWSLMSDQDQHHTIFHLSSVIATEPLISFEESFNSFKDQVFVGNAASTAVTELMELCFRVNSKIDFAELLKETKSLYKDLEKEFGGLGLTWLSEETSLIIFSLLHRIYAVEISARVKTYEPGKHNPMLGPHQPMLEELLGLQTNPPKEEK</sequence>
<protein>
    <submittedName>
        <fullName evidence="1">Uncharacterized protein</fullName>
    </submittedName>
</protein>
<dbReference type="GeneID" id="55613444"/>
<organism evidence="1 2">
    <name type="scientific">Vibrio phage 2 TSL-2019</name>
    <dbReference type="NCBI Taxonomy" id="2508172"/>
    <lineage>
        <taxon>Viruses</taxon>
        <taxon>Duplodnaviria</taxon>
        <taxon>Heunggongvirae</taxon>
        <taxon>Uroviricota</taxon>
        <taxon>Caudoviricetes</taxon>
        <taxon>Chimalliviridae</taxon>
        <taxon>Gorgonvirinae</taxon>
        <taxon>Aphroditevirus</taxon>
        <taxon>Aphroditevirus av2TSL2019</taxon>
    </lineage>
</organism>
<name>A0A513PWA5_9CAUD</name>
<evidence type="ECO:0000313" key="2">
    <source>
        <dbReference type="Proteomes" id="UP000320660"/>
    </source>
</evidence>
<keyword evidence="2" id="KW-1185">Reference proteome</keyword>
<evidence type="ECO:0000313" key="1">
    <source>
        <dbReference type="EMBL" id="QAU04231.1"/>
    </source>
</evidence>
<dbReference type="RefSeq" id="YP_009843178.1">
    <property type="nucleotide sequence ID" value="NC_048747.1"/>
</dbReference>